<sequence length="132" mass="14521">MTEALARIPYARELNIKPLLMGDELTLILPYAPHIIGNPILKALHGGAVGAFMETAAIVQLWLMGDPKPLPKPIGINIDYLRRGKPKDTYARAIVSRQGSRVANVHVRAWQESFNAPISTLHGNFLTAKDTD</sequence>
<dbReference type="AlphaFoldDB" id="A0A7C5QXQ3"/>
<feature type="domain" description="Thioesterase" evidence="1">
    <location>
        <begin position="43"/>
        <end position="112"/>
    </location>
</feature>
<dbReference type="Gene3D" id="3.10.129.10">
    <property type="entry name" value="Hotdog Thioesterase"/>
    <property type="match status" value="1"/>
</dbReference>
<dbReference type="InterPro" id="IPR006683">
    <property type="entry name" value="Thioestr_dom"/>
</dbReference>
<evidence type="ECO:0000313" key="2">
    <source>
        <dbReference type="EMBL" id="HHL43878.1"/>
    </source>
</evidence>
<gene>
    <name evidence="2" type="ORF">ENJ42_09680</name>
</gene>
<dbReference type="SUPFAM" id="SSF54637">
    <property type="entry name" value="Thioesterase/thiol ester dehydrase-isomerase"/>
    <property type="match status" value="1"/>
</dbReference>
<dbReference type="EMBL" id="DRMJ01000507">
    <property type="protein sequence ID" value="HHL43878.1"/>
    <property type="molecule type" value="Genomic_DNA"/>
</dbReference>
<dbReference type="Proteomes" id="UP000885830">
    <property type="component" value="Unassembled WGS sequence"/>
</dbReference>
<reference evidence="2" key="1">
    <citation type="journal article" date="2020" name="mSystems">
        <title>Genome- and Community-Level Interaction Insights into Carbon Utilization and Element Cycling Functions of Hydrothermarchaeota in Hydrothermal Sediment.</title>
        <authorList>
            <person name="Zhou Z."/>
            <person name="Liu Y."/>
            <person name="Xu W."/>
            <person name="Pan J."/>
            <person name="Luo Z.H."/>
            <person name="Li M."/>
        </authorList>
    </citation>
    <scope>NUCLEOTIDE SEQUENCE [LARGE SCALE GENOMIC DNA]</scope>
    <source>
        <strain evidence="2">HyVt-485</strain>
    </source>
</reference>
<protein>
    <submittedName>
        <fullName evidence="2">PaaI family thioesterase</fullName>
    </submittedName>
</protein>
<dbReference type="InterPro" id="IPR029069">
    <property type="entry name" value="HotDog_dom_sf"/>
</dbReference>
<name>A0A7C5QXQ3_9PROT</name>
<dbReference type="GO" id="GO:0016790">
    <property type="term" value="F:thiolester hydrolase activity"/>
    <property type="evidence" value="ECO:0007669"/>
    <property type="project" value="UniProtKB-ARBA"/>
</dbReference>
<dbReference type="CDD" id="cd03443">
    <property type="entry name" value="PaaI_thioesterase"/>
    <property type="match status" value="1"/>
</dbReference>
<evidence type="ECO:0000259" key="1">
    <source>
        <dbReference type="Pfam" id="PF03061"/>
    </source>
</evidence>
<accession>A0A7C5QXQ3</accession>
<organism evidence="2">
    <name type="scientific">Hellea balneolensis</name>
    <dbReference type="NCBI Taxonomy" id="287478"/>
    <lineage>
        <taxon>Bacteria</taxon>
        <taxon>Pseudomonadati</taxon>
        <taxon>Pseudomonadota</taxon>
        <taxon>Alphaproteobacteria</taxon>
        <taxon>Maricaulales</taxon>
        <taxon>Robiginitomaculaceae</taxon>
        <taxon>Hellea</taxon>
    </lineage>
</organism>
<proteinExistence type="predicted"/>
<dbReference type="Pfam" id="PF03061">
    <property type="entry name" value="4HBT"/>
    <property type="match status" value="1"/>
</dbReference>
<comment type="caution">
    <text evidence="2">The sequence shown here is derived from an EMBL/GenBank/DDBJ whole genome shotgun (WGS) entry which is preliminary data.</text>
</comment>